<dbReference type="RefSeq" id="XP_044550484.1">
    <property type="nucleotide sequence ID" value="XM_044691632.1"/>
</dbReference>
<keyword evidence="2" id="KW-1185">Reference proteome</keyword>
<dbReference type="AlphaFoldDB" id="A0AA88GT07"/>
<sequence length="87" mass="9564">MPKEPLSARRLCVSGGASGADFEWVSVAVKVCQVEIISFAGHCCSSVNGAVVKCLSPIQLREADPKLEEANIYLKRNNYKLDLLRRN</sequence>
<evidence type="ECO:0000313" key="2">
    <source>
        <dbReference type="Proteomes" id="UP000816034"/>
    </source>
</evidence>
<name>A0AA88GT07_NAELO</name>
<reference evidence="1 2" key="1">
    <citation type="journal article" date="2018" name="BMC Genomics">
        <title>The genome of Naegleria lovaniensis, the basis for a comparative approach to unravel pathogenicity factors of the human pathogenic amoeba N. fowleri.</title>
        <authorList>
            <person name="Liechti N."/>
            <person name="Schurch N."/>
            <person name="Bruggmann R."/>
            <person name="Wittwer M."/>
        </authorList>
    </citation>
    <scope>NUCLEOTIDE SEQUENCE [LARGE SCALE GENOMIC DNA]</scope>
    <source>
        <strain evidence="1 2">ATCC 30569</strain>
    </source>
</reference>
<comment type="caution">
    <text evidence="1">The sequence shown here is derived from an EMBL/GenBank/DDBJ whole genome shotgun (WGS) entry which is preliminary data.</text>
</comment>
<dbReference type="EMBL" id="PYSW02000015">
    <property type="protein sequence ID" value="KAG2386492.1"/>
    <property type="molecule type" value="Genomic_DNA"/>
</dbReference>
<accession>A0AA88GT07</accession>
<dbReference type="Proteomes" id="UP000816034">
    <property type="component" value="Unassembled WGS sequence"/>
</dbReference>
<proteinExistence type="predicted"/>
<evidence type="ECO:0000313" key="1">
    <source>
        <dbReference type="EMBL" id="KAG2386492.1"/>
    </source>
</evidence>
<gene>
    <name evidence="1" type="ORF">C9374_002236</name>
</gene>
<organism evidence="1 2">
    <name type="scientific">Naegleria lovaniensis</name>
    <name type="common">Amoeba</name>
    <dbReference type="NCBI Taxonomy" id="51637"/>
    <lineage>
        <taxon>Eukaryota</taxon>
        <taxon>Discoba</taxon>
        <taxon>Heterolobosea</taxon>
        <taxon>Tetramitia</taxon>
        <taxon>Eutetramitia</taxon>
        <taxon>Vahlkampfiidae</taxon>
        <taxon>Naegleria</taxon>
    </lineage>
</organism>
<dbReference type="GeneID" id="68094692"/>
<protein>
    <submittedName>
        <fullName evidence="1">Uncharacterized protein</fullName>
    </submittedName>
</protein>